<organism evidence="1 2">
    <name type="scientific">Nicotiana attenuata</name>
    <name type="common">Coyote tobacco</name>
    <dbReference type="NCBI Taxonomy" id="49451"/>
    <lineage>
        <taxon>Eukaryota</taxon>
        <taxon>Viridiplantae</taxon>
        <taxon>Streptophyta</taxon>
        <taxon>Embryophyta</taxon>
        <taxon>Tracheophyta</taxon>
        <taxon>Spermatophyta</taxon>
        <taxon>Magnoliopsida</taxon>
        <taxon>eudicotyledons</taxon>
        <taxon>Gunneridae</taxon>
        <taxon>Pentapetalae</taxon>
        <taxon>asterids</taxon>
        <taxon>lamiids</taxon>
        <taxon>Solanales</taxon>
        <taxon>Solanaceae</taxon>
        <taxon>Nicotianoideae</taxon>
        <taxon>Nicotianeae</taxon>
        <taxon>Nicotiana</taxon>
    </lineage>
</organism>
<dbReference type="AlphaFoldDB" id="A0A314L7Y5"/>
<protein>
    <submittedName>
        <fullName evidence="1">Uncharacterized protein</fullName>
    </submittedName>
</protein>
<comment type="caution">
    <text evidence="1">The sequence shown here is derived from an EMBL/GenBank/DDBJ whole genome shotgun (WGS) entry which is preliminary data.</text>
</comment>
<dbReference type="Proteomes" id="UP000187609">
    <property type="component" value="Unassembled WGS sequence"/>
</dbReference>
<keyword evidence="2" id="KW-1185">Reference proteome</keyword>
<reference evidence="1" key="1">
    <citation type="submission" date="2016-11" db="EMBL/GenBank/DDBJ databases">
        <title>The genome of Nicotiana attenuata.</title>
        <authorList>
            <person name="Xu S."/>
            <person name="Brockmoeller T."/>
            <person name="Gaquerel E."/>
            <person name="Navarro A."/>
            <person name="Kuhl H."/>
            <person name="Gase K."/>
            <person name="Ling Z."/>
            <person name="Zhou W."/>
            <person name="Kreitzer C."/>
            <person name="Stanke M."/>
            <person name="Tang H."/>
            <person name="Lyons E."/>
            <person name="Pandey P."/>
            <person name="Pandey S.P."/>
            <person name="Timmermann B."/>
            <person name="Baldwin I.T."/>
        </authorList>
    </citation>
    <scope>NUCLEOTIDE SEQUENCE [LARGE SCALE GENOMIC DNA]</scope>
    <source>
        <strain evidence="1">UT</strain>
    </source>
</reference>
<evidence type="ECO:0000313" key="1">
    <source>
        <dbReference type="EMBL" id="OIT37891.1"/>
    </source>
</evidence>
<sequence>MLNYFIFLYPPNPPSHFNRIYNNNNFSGIAANDTPGKESNESTRTLAVIVVVTWPLCRLLIPHAIAIDSRVADRRPLKSVVRYTIFTICKTYLQPVNTIRFVHQFSGSTAVPRYITTVYRGGNRRSREQNIRYYHQGEEESDAPHLRSLTIIALSSY</sequence>
<evidence type="ECO:0000313" key="2">
    <source>
        <dbReference type="Proteomes" id="UP000187609"/>
    </source>
</evidence>
<accession>A0A314L7Y5</accession>
<proteinExistence type="predicted"/>
<dbReference type="Gramene" id="OIT37891">
    <property type="protein sequence ID" value="OIT37891"/>
    <property type="gene ID" value="A4A49_00517"/>
</dbReference>
<gene>
    <name evidence="1" type="ORF">A4A49_00517</name>
</gene>
<name>A0A314L7Y5_NICAT</name>
<dbReference type="EMBL" id="MJEQ01000257">
    <property type="protein sequence ID" value="OIT37891.1"/>
    <property type="molecule type" value="Genomic_DNA"/>
</dbReference>